<gene>
    <name evidence="5" type="ORF">g.34782</name>
</gene>
<evidence type="ECO:0000256" key="1">
    <source>
        <dbReference type="ARBA" id="ARBA00023242"/>
    </source>
</evidence>
<accession>A0A1D1Y820</accession>
<evidence type="ECO:0000259" key="4">
    <source>
        <dbReference type="PROSITE" id="PS51667"/>
    </source>
</evidence>
<reference evidence="5" key="1">
    <citation type="submission" date="2015-07" db="EMBL/GenBank/DDBJ databases">
        <title>Transcriptome Assembly of Anthurium amnicola.</title>
        <authorList>
            <person name="Suzuki J."/>
        </authorList>
    </citation>
    <scope>NUCLEOTIDE SEQUENCE</scope>
</reference>
<feature type="compositionally biased region" description="Basic and acidic residues" evidence="3">
    <location>
        <begin position="295"/>
        <end position="305"/>
    </location>
</feature>
<name>A0A1D1Y820_9ARAE</name>
<evidence type="ECO:0000313" key="5">
    <source>
        <dbReference type="EMBL" id="JAT50787.1"/>
    </source>
</evidence>
<proteinExistence type="predicted"/>
<feature type="compositionally biased region" description="Basic and acidic residues" evidence="3">
    <location>
        <begin position="134"/>
        <end position="150"/>
    </location>
</feature>
<dbReference type="PANTHER" id="PTHR34680">
    <property type="entry name" value="EXPRESSED PROTEIN"/>
    <property type="match status" value="1"/>
</dbReference>
<feature type="compositionally biased region" description="Acidic residues" evidence="3">
    <location>
        <begin position="327"/>
        <end position="336"/>
    </location>
</feature>
<protein>
    <recommendedName>
        <fullName evidence="4">WRC domain-containing protein</fullName>
    </recommendedName>
</protein>
<comment type="caution">
    <text evidence="2">Lacks conserved residue(s) required for the propagation of feature annotation.</text>
</comment>
<feature type="compositionally biased region" description="Basic and acidic residues" evidence="3">
    <location>
        <begin position="1"/>
        <end position="10"/>
    </location>
</feature>
<keyword evidence="1" id="KW-0539">Nucleus</keyword>
<feature type="region of interest" description="Disordered" evidence="3">
    <location>
        <begin position="1"/>
        <end position="75"/>
    </location>
</feature>
<organism evidence="5">
    <name type="scientific">Anthurium amnicola</name>
    <dbReference type="NCBI Taxonomy" id="1678845"/>
    <lineage>
        <taxon>Eukaryota</taxon>
        <taxon>Viridiplantae</taxon>
        <taxon>Streptophyta</taxon>
        <taxon>Embryophyta</taxon>
        <taxon>Tracheophyta</taxon>
        <taxon>Spermatophyta</taxon>
        <taxon>Magnoliopsida</taxon>
        <taxon>Liliopsida</taxon>
        <taxon>Araceae</taxon>
        <taxon>Pothoideae</taxon>
        <taxon>Potheae</taxon>
        <taxon>Anthurium</taxon>
    </lineage>
</organism>
<feature type="region of interest" description="Disordered" evidence="3">
    <location>
        <begin position="89"/>
        <end position="202"/>
    </location>
</feature>
<sequence>REREREEKGGKGRCLPTPEGSGLPSPLGVVHGLPRPGAMRIRRRGAGDRPHAQAAPSAQTRPPPAPPLPVVPAPASALCSGTAARWVEPPVACEPNPSTREATAFDHRPPSDGRNRQEEAEGKESDGAPEENEKEGKEEEARSEHEHGGHVDVVCSSASSAPKGEEEERRAEASEDSTTRVKDEEKSTTVAVCKKGDGKGWHCKRAAQSGYSLCQYHLDKLRSYGSRTQKRKPKAAAPLPDQKPAAAGISAPQQEKTKRRRMEEHVSRRTEHAGGSDSFYYYSGFGPRWGKRRGDRSADDVKLPDDGGASDQVHPLEETGEAGGGEREEEEDEYDCEGPNRDGKPWKSRPLSSLF</sequence>
<feature type="region of interest" description="Disordered" evidence="3">
    <location>
        <begin position="225"/>
        <end position="355"/>
    </location>
</feature>
<feature type="compositionally biased region" description="Basic and acidic residues" evidence="3">
    <location>
        <begin position="103"/>
        <end position="126"/>
    </location>
</feature>
<dbReference type="PANTHER" id="PTHR34680:SF3">
    <property type="entry name" value="EXPRESSED PROTEIN"/>
    <property type="match status" value="1"/>
</dbReference>
<feature type="compositionally biased region" description="Basic and acidic residues" evidence="3">
    <location>
        <begin position="261"/>
        <end position="274"/>
    </location>
</feature>
<dbReference type="Pfam" id="PF08879">
    <property type="entry name" value="WRC"/>
    <property type="match status" value="1"/>
</dbReference>
<dbReference type="PROSITE" id="PS51667">
    <property type="entry name" value="WRC"/>
    <property type="match status" value="1"/>
</dbReference>
<dbReference type="InterPro" id="IPR014977">
    <property type="entry name" value="WRC_dom"/>
</dbReference>
<dbReference type="EMBL" id="GDJX01017149">
    <property type="protein sequence ID" value="JAT50787.1"/>
    <property type="molecule type" value="Transcribed_RNA"/>
</dbReference>
<feature type="non-terminal residue" evidence="5">
    <location>
        <position position="1"/>
    </location>
</feature>
<feature type="compositionally biased region" description="Basic and acidic residues" evidence="3">
    <location>
        <begin position="163"/>
        <end position="187"/>
    </location>
</feature>
<evidence type="ECO:0000256" key="2">
    <source>
        <dbReference type="PROSITE-ProRule" id="PRU01002"/>
    </source>
</evidence>
<dbReference type="AlphaFoldDB" id="A0A1D1Y820"/>
<evidence type="ECO:0000256" key="3">
    <source>
        <dbReference type="SAM" id="MobiDB-lite"/>
    </source>
</evidence>
<feature type="domain" description="WRC" evidence="4">
    <location>
        <begin position="187"/>
        <end position="235"/>
    </location>
</feature>
<feature type="compositionally biased region" description="Pro residues" evidence="3">
    <location>
        <begin position="61"/>
        <end position="72"/>
    </location>
</feature>